<evidence type="ECO:0000256" key="1">
    <source>
        <dbReference type="SAM" id="MobiDB-lite"/>
    </source>
</evidence>
<keyword evidence="3" id="KW-1185">Reference proteome</keyword>
<organism evidence="2 3">
    <name type="scientific">Erwinia tasmaniensis (strain DSM 17950 / CFBP 7177 / CIP 109463 / NCPPB 4357 / Et1/99)</name>
    <dbReference type="NCBI Taxonomy" id="465817"/>
    <lineage>
        <taxon>Bacteria</taxon>
        <taxon>Pseudomonadati</taxon>
        <taxon>Pseudomonadota</taxon>
        <taxon>Gammaproteobacteria</taxon>
        <taxon>Enterobacterales</taxon>
        <taxon>Erwiniaceae</taxon>
        <taxon>Erwinia</taxon>
    </lineage>
</organism>
<dbReference type="KEGG" id="eta:ETA_05170"/>
<protein>
    <submittedName>
        <fullName evidence="2">HrpP protein (Hrp cluster)</fullName>
    </submittedName>
</protein>
<sequence>MNTSGYPDRLPPSPRQPQADERYRDRLPPARPRQHDGKETSPIAPGSLFFACASEYIPENEPVQEEAPSPDWQMLHQELQKHIAGGAASECAFTLLLPEAGEVDVTLAPRQPVGWDISLRFPPQVWRHWQRREIQCRRLLSQSLNGPVKLAIEQGEAP</sequence>
<dbReference type="CDD" id="cd17468">
    <property type="entry name" value="T3SS_HrpP_C"/>
    <property type="match status" value="1"/>
</dbReference>
<dbReference type="EMBL" id="CU468135">
    <property type="protein sequence ID" value="CAO95563.1"/>
    <property type="molecule type" value="Genomic_DNA"/>
</dbReference>
<proteinExistence type="predicted"/>
<feature type="compositionally biased region" description="Basic and acidic residues" evidence="1">
    <location>
        <begin position="18"/>
        <end position="39"/>
    </location>
</feature>
<dbReference type="RefSeq" id="WP_012440271.1">
    <property type="nucleotide sequence ID" value="NC_010694.1"/>
</dbReference>
<evidence type="ECO:0000313" key="2">
    <source>
        <dbReference type="EMBL" id="CAO95563.1"/>
    </source>
</evidence>
<reference evidence="2 3" key="1">
    <citation type="journal article" date="2008" name="Environ. Microbiol.">
        <title>The genome of Erwinia tasmaniensis strain Et1/99, a non-pathogenic bacterium in the genus Erwinia.</title>
        <authorList>
            <person name="Kube M."/>
            <person name="Migdoll A.M."/>
            <person name="Mueller I."/>
            <person name="Kuhl H."/>
            <person name="Beck A."/>
            <person name="Reinhardt R."/>
            <person name="Geider K."/>
        </authorList>
    </citation>
    <scope>NUCLEOTIDE SEQUENCE [LARGE SCALE GENOMIC DNA]</scope>
    <source>
        <strain evidence="3">DSM 17950 / CFBP 7177 / CIP 109463 / NCPPB 4357 / Et1/99</strain>
    </source>
</reference>
<dbReference type="Proteomes" id="UP000001726">
    <property type="component" value="Chromosome"/>
</dbReference>
<evidence type="ECO:0000313" key="3">
    <source>
        <dbReference type="Proteomes" id="UP000001726"/>
    </source>
</evidence>
<dbReference type="InterPro" id="IPR049757">
    <property type="entry name" value="T3SS_HrpP-like_C"/>
</dbReference>
<dbReference type="OrthoDB" id="6539643at2"/>
<accession>B2VKY5</accession>
<dbReference type="HOGENOM" id="CLU_1666715_0_0_6"/>
<dbReference type="AlphaFoldDB" id="B2VKY5"/>
<feature type="region of interest" description="Disordered" evidence="1">
    <location>
        <begin position="1"/>
        <end position="45"/>
    </location>
</feature>
<name>B2VKY5_ERWT9</name>
<gene>
    <name evidence="2" type="primary">hrpP</name>
    <name evidence="2" type="ordered locus">ETA_05170</name>
</gene>
<dbReference type="STRING" id="465817.ETA_05170"/>
<dbReference type="eggNOG" id="ENOG5033IE1">
    <property type="taxonomic scope" value="Bacteria"/>
</dbReference>